<comment type="caution">
    <text evidence="2">The sequence shown here is derived from an EMBL/GenBank/DDBJ whole genome shotgun (WGS) entry which is preliminary data.</text>
</comment>
<gene>
    <name evidence="2" type="ORF">LCGC14_2750760</name>
</gene>
<organism evidence="2">
    <name type="scientific">marine sediment metagenome</name>
    <dbReference type="NCBI Taxonomy" id="412755"/>
    <lineage>
        <taxon>unclassified sequences</taxon>
        <taxon>metagenomes</taxon>
        <taxon>ecological metagenomes</taxon>
    </lineage>
</organism>
<name>A0A0F8Z208_9ZZZZ</name>
<feature type="non-terminal residue" evidence="2">
    <location>
        <position position="1"/>
    </location>
</feature>
<evidence type="ECO:0000256" key="1">
    <source>
        <dbReference type="SAM" id="MobiDB-lite"/>
    </source>
</evidence>
<dbReference type="AlphaFoldDB" id="A0A0F8Z208"/>
<reference evidence="2" key="1">
    <citation type="journal article" date="2015" name="Nature">
        <title>Complex archaea that bridge the gap between prokaryotes and eukaryotes.</title>
        <authorList>
            <person name="Spang A."/>
            <person name="Saw J.H."/>
            <person name="Jorgensen S.L."/>
            <person name="Zaremba-Niedzwiedzka K."/>
            <person name="Martijn J."/>
            <person name="Lind A.E."/>
            <person name="van Eijk R."/>
            <person name="Schleper C."/>
            <person name="Guy L."/>
            <person name="Ettema T.J."/>
        </authorList>
    </citation>
    <scope>NUCLEOTIDE SEQUENCE</scope>
</reference>
<accession>A0A0F8Z208</accession>
<proteinExistence type="predicted"/>
<protein>
    <submittedName>
        <fullName evidence="2">Uncharacterized protein</fullName>
    </submittedName>
</protein>
<sequence length="99" mass="10825">SALKYERSLRSRGSLGLPSVPSPTLSQHGFSAMASFCGEEMPAAHRCGDCGDEPMYSVADLEALHAQFTASDWPGKEDTQTFFDWVRSLQVLLTVREAS</sequence>
<evidence type="ECO:0000313" key="2">
    <source>
        <dbReference type="EMBL" id="KKK87683.1"/>
    </source>
</evidence>
<dbReference type="EMBL" id="LAZR01050287">
    <property type="protein sequence ID" value="KKK87683.1"/>
    <property type="molecule type" value="Genomic_DNA"/>
</dbReference>
<feature type="region of interest" description="Disordered" evidence="1">
    <location>
        <begin position="1"/>
        <end position="23"/>
    </location>
</feature>